<accession>A0A9F2RF73</accession>
<evidence type="ECO:0000256" key="1">
    <source>
        <dbReference type="SAM" id="Coils"/>
    </source>
</evidence>
<feature type="coiled-coil region" evidence="1">
    <location>
        <begin position="159"/>
        <end position="312"/>
    </location>
</feature>
<evidence type="ECO:0000256" key="2">
    <source>
        <dbReference type="SAM" id="MobiDB-lite"/>
    </source>
</evidence>
<feature type="compositionally biased region" description="Polar residues" evidence="2">
    <location>
        <begin position="119"/>
        <end position="147"/>
    </location>
</feature>
<organism evidence="3 4">
    <name type="scientific">Python bivittatus</name>
    <name type="common">Burmese python</name>
    <name type="synonym">Python molurus bivittatus</name>
    <dbReference type="NCBI Taxonomy" id="176946"/>
    <lineage>
        <taxon>Eukaryota</taxon>
        <taxon>Metazoa</taxon>
        <taxon>Chordata</taxon>
        <taxon>Craniata</taxon>
        <taxon>Vertebrata</taxon>
        <taxon>Euteleostomi</taxon>
        <taxon>Lepidosauria</taxon>
        <taxon>Squamata</taxon>
        <taxon>Bifurcata</taxon>
        <taxon>Unidentata</taxon>
        <taxon>Episquamata</taxon>
        <taxon>Toxicofera</taxon>
        <taxon>Serpentes</taxon>
        <taxon>Henophidia</taxon>
        <taxon>Pythonidae</taxon>
        <taxon>Python</taxon>
    </lineage>
</organism>
<name>A0A9F2RF73_PYTBI</name>
<dbReference type="RefSeq" id="XP_007445168.1">
    <property type="nucleotide sequence ID" value="XM_007445106.2"/>
</dbReference>
<sequence length="341" mass="39463">MEDLKNELNKALEENMSLKEKVIALSEANSGLDLEIFHKELLEKTETITLLMSEKEMLLSQVAEKERMVHEATQALTSKMDLANDEVIRGNTTAFEELKHPCDKLGQKSLDAAEESKSMKSQIDSCSSESLNASISDMTQEQSSKNGELQEKVLEQEELLTLKEQLYEAHQKLSEMEELKDQLKIWEFKMEAEEAQKLDIMQRLQKGEEEIRVLTQERNDFKQKQEALEKERDQIQEDIQDTILTNIEAQEGLRNAQNSLKQCQKHNEELEETIAEKDTQISRVKETLEITIDDQKQQILKLTEDLKDFNIKKSQNEIDTNQIPPEDNNELQQIKEQLATL</sequence>
<reference evidence="4" key="1">
    <citation type="submission" date="2025-08" db="UniProtKB">
        <authorList>
            <consortium name="RefSeq"/>
        </authorList>
    </citation>
    <scope>IDENTIFICATION</scope>
    <source>
        <tissue evidence="4">Liver</tissue>
    </source>
</reference>
<dbReference type="OrthoDB" id="21525at2759"/>
<keyword evidence="1" id="KW-0175">Coiled coil</keyword>
<keyword evidence="3" id="KW-1185">Reference proteome</keyword>
<dbReference type="Proteomes" id="UP000695026">
    <property type="component" value="Unplaced"/>
</dbReference>
<gene>
    <name evidence="4" type="primary">LOC103057401</name>
</gene>
<dbReference type="AlphaFoldDB" id="A0A9F2RF73"/>
<feature type="coiled-coil region" evidence="1">
    <location>
        <begin position="1"/>
        <end position="28"/>
    </location>
</feature>
<protein>
    <submittedName>
        <fullName evidence="4">Centromere-associated protein E-like</fullName>
    </submittedName>
</protein>
<dbReference type="KEGG" id="pbi:103057401"/>
<feature type="region of interest" description="Disordered" evidence="2">
    <location>
        <begin position="110"/>
        <end position="147"/>
    </location>
</feature>
<feature type="non-terminal residue" evidence="4">
    <location>
        <position position="341"/>
    </location>
</feature>
<evidence type="ECO:0000313" key="3">
    <source>
        <dbReference type="Proteomes" id="UP000695026"/>
    </source>
</evidence>
<evidence type="ECO:0000313" key="4">
    <source>
        <dbReference type="RefSeq" id="XP_007445168.1"/>
    </source>
</evidence>
<dbReference type="GeneID" id="103057401"/>
<proteinExistence type="predicted"/>